<protein>
    <recommendedName>
        <fullName evidence="3">F-box domain-containing protein</fullName>
    </recommendedName>
</protein>
<name>A0AAW0CK16_9AGAR</name>
<dbReference type="AlphaFoldDB" id="A0AAW0CK16"/>
<gene>
    <name evidence="1" type="ORF">R3P38DRAFT_475286</name>
</gene>
<evidence type="ECO:0000313" key="2">
    <source>
        <dbReference type="Proteomes" id="UP001362999"/>
    </source>
</evidence>
<evidence type="ECO:0000313" key="1">
    <source>
        <dbReference type="EMBL" id="KAK7039359.1"/>
    </source>
</evidence>
<dbReference type="EMBL" id="JAWWNJ010000016">
    <property type="protein sequence ID" value="KAK7039359.1"/>
    <property type="molecule type" value="Genomic_DNA"/>
</dbReference>
<organism evidence="1 2">
    <name type="scientific">Favolaschia claudopus</name>
    <dbReference type="NCBI Taxonomy" id="2862362"/>
    <lineage>
        <taxon>Eukaryota</taxon>
        <taxon>Fungi</taxon>
        <taxon>Dikarya</taxon>
        <taxon>Basidiomycota</taxon>
        <taxon>Agaricomycotina</taxon>
        <taxon>Agaricomycetes</taxon>
        <taxon>Agaricomycetidae</taxon>
        <taxon>Agaricales</taxon>
        <taxon>Marasmiineae</taxon>
        <taxon>Mycenaceae</taxon>
        <taxon>Favolaschia</taxon>
    </lineage>
</organism>
<accession>A0AAW0CK16</accession>
<dbReference type="SUPFAM" id="SSF52047">
    <property type="entry name" value="RNI-like"/>
    <property type="match status" value="1"/>
</dbReference>
<sequence>MSGTAEESIGTHVFAIQELLMLVLSYISPPGKGSISAIDTGTLASLARVSRNLSNAALNALWRSIHRPDAIIQLLPRDSYELSQNDETGAKQYRLKRPLKSGDFESFDKYAPRIQYVDFSNSSRILGPGCELFPYIKEFRDPILPALADFRWEPSVQNGCIGAFHLLCREASLPSQEFSLLMWSEIEHPTEESEVIARTIDAFNDPALPWLPNVKKLTLRTLHYLPAIESAIQRYSGFQHFSSDLRVSGALLKHLSILPHLRFLDLRSLDGSATADISNTPDHSHFPALGALRFSGNITSMAQLCPLVSSPHLSSVFLRTDLSNAPPAAHPLAPTLSTLFASLLPPSVPARTSTSGLAHFVFARSSTRSVVNTLTAGTLPSKLSLADAFSPLYACAGLQTFRVDVDPLTLSMTDADVRAIAHAWPLLTALVITPPRAKRIAPPNVGLYALWNLASRCQRLRTLAIEVDADVADAFRAWNDASADGDGDAEELRRSLSGHSVVMEELTLFSSPCGDKPLLVADFLNRAFPRLPERAFHVYWSGEAQDGRRRWDVVVEALGHR</sequence>
<reference evidence="1 2" key="1">
    <citation type="journal article" date="2024" name="J Genomics">
        <title>Draft genome sequencing and assembly of Favolaschia claudopus CIRM-BRFM 2984 isolated from oak limbs.</title>
        <authorList>
            <person name="Navarro D."/>
            <person name="Drula E."/>
            <person name="Chaduli D."/>
            <person name="Cazenave R."/>
            <person name="Ahrendt S."/>
            <person name="Wang J."/>
            <person name="Lipzen A."/>
            <person name="Daum C."/>
            <person name="Barry K."/>
            <person name="Grigoriev I.V."/>
            <person name="Favel A."/>
            <person name="Rosso M.N."/>
            <person name="Martin F."/>
        </authorList>
    </citation>
    <scope>NUCLEOTIDE SEQUENCE [LARGE SCALE GENOMIC DNA]</scope>
    <source>
        <strain evidence="1 2">CIRM-BRFM 2984</strain>
    </source>
</reference>
<dbReference type="Proteomes" id="UP001362999">
    <property type="component" value="Unassembled WGS sequence"/>
</dbReference>
<dbReference type="Gene3D" id="3.80.10.10">
    <property type="entry name" value="Ribonuclease Inhibitor"/>
    <property type="match status" value="1"/>
</dbReference>
<evidence type="ECO:0008006" key="3">
    <source>
        <dbReference type="Google" id="ProtNLM"/>
    </source>
</evidence>
<proteinExistence type="predicted"/>
<comment type="caution">
    <text evidence="1">The sequence shown here is derived from an EMBL/GenBank/DDBJ whole genome shotgun (WGS) entry which is preliminary data.</text>
</comment>
<keyword evidence="2" id="KW-1185">Reference proteome</keyword>
<dbReference type="InterPro" id="IPR032675">
    <property type="entry name" value="LRR_dom_sf"/>
</dbReference>